<dbReference type="OrthoDB" id="3668964at2"/>
<accession>A0A1G7XHH6</accession>
<dbReference type="STRING" id="659014.SAMN04487996_1247"/>
<dbReference type="Gene3D" id="3.40.50.1820">
    <property type="entry name" value="alpha/beta hydrolase"/>
    <property type="match status" value="1"/>
</dbReference>
<dbReference type="PANTHER" id="PTHR22946:SF8">
    <property type="entry name" value="ACETYL XYLAN ESTERASE DOMAIN-CONTAINING PROTEIN"/>
    <property type="match status" value="1"/>
</dbReference>
<protein>
    <recommendedName>
        <fullName evidence="3">Tat (Twin-arginine translocation) pathway signal sequence</fullName>
    </recommendedName>
</protein>
<dbReference type="EMBL" id="FNAN01000024">
    <property type="protein sequence ID" value="SDG83678.1"/>
    <property type="molecule type" value="Genomic_DNA"/>
</dbReference>
<dbReference type="InterPro" id="IPR050261">
    <property type="entry name" value="FrsA_esterase"/>
</dbReference>
<dbReference type="Proteomes" id="UP000198748">
    <property type="component" value="Unassembled WGS sequence"/>
</dbReference>
<name>A0A1G7XHH6_9BACT</name>
<sequence length="436" mass="48510">MKTVDTDRNAGEISRRAFLKNTAGTVALSVAGGVSVTSAAPVFNADSIHSLSMASEKSLIGAYGPWAASLLPAQPPLSFRNNKWSNIDVWRKEALEKTKELVSAPAKPALPKVTVKKKYTYDGLEIEELTWQLPYGRATEAVLLKPVDATKPLPGILGLHDHAGMKYFGLRKIVKTSDELHPILKEHQETDYGGRAWANEIAKLGHVVLVHDTYAFGSRRVYYEDTKGLNWGAVSTEGKSDADPEKSENIRTYNAWSSEHEHVMSKSLFSAGTTWPGVFLMEDQVALDILADRKEVDPKRLGCGGLSGGGLRTVYLAGLDPRIKCAVCVGFMTTWKDLILNKSFNHTWMTYTPLLPKYLDFPEILGLRAPLPTLVLNNNQDELYTLPEMKQADAILTEVFKKAGAPDKYKASFYDGPHKFDADMQKEAFEWFRKWL</sequence>
<evidence type="ECO:0000313" key="1">
    <source>
        <dbReference type="EMBL" id="SDG83678.1"/>
    </source>
</evidence>
<dbReference type="PROSITE" id="PS51318">
    <property type="entry name" value="TAT"/>
    <property type="match status" value="1"/>
</dbReference>
<proteinExistence type="predicted"/>
<evidence type="ECO:0000313" key="2">
    <source>
        <dbReference type="Proteomes" id="UP000198748"/>
    </source>
</evidence>
<dbReference type="InterPro" id="IPR006311">
    <property type="entry name" value="TAT_signal"/>
</dbReference>
<dbReference type="RefSeq" id="WP_090156911.1">
    <property type="nucleotide sequence ID" value="NZ_FNAN01000024.1"/>
</dbReference>
<keyword evidence="2" id="KW-1185">Reference proteome</keyword>
<organism evidence="1 2">
    <name type="scientific">Dyadobacter soli</name>
    <dbReference type="NCBI Taxonomy" id="659014"/>
    <lineage>
        <taxon>Bacteria</taxon>
        <taxon>Pseudomonadati</taxon>
        <taxon>Bacteroidota</taxon>
        <taxon>Cytophagia</taxon>
        <taxon>Cytophagales</taxon>
        <taxon>Spirosomataceae</taxon>
        <taxon>Dyadobacter</taxon>
    </lineage>
</organism>
<reference evidence="2" key="1">
    <citation type="submission" date="2016-10" db="EMBL/GenBank/DDBJ databases">
        <authorList>
            <person name="Varghese N."/>
            <person name="Submissions S."/>
        </authorList>
    </citation>
    <scope>NUCLEOTIDE SEQUENCE [LARGE SCALE GENOMIC DNA]</scope>
    <source>
        <strain evidence="2">DSM 25329</strain>
    </source>
</reference>
<evidence type="ECO:0008006" key="3">
    <source>
        <dbReference type="Google" id="ProtNLM"/>
    </source>
</evidence>
<dbReference type="SUPFAM" id="SSF53474">
    <property type="entry name" value="alpha/beta-Hydrolases"/>
    <property type="match status" value="1"/>
</dbReference>
<dbReference type="AlphaFoldDB" id="A0A1G7XHH6"/>
<gene>
    <name evidence="1" type="ORF">SAMN04487996_1247</name>
</gene>
<dbReference type="InterPro" id="IPR029058">
    <property type="entry name" value="AB_hydrolase_fold"/>
</dbReference>
<dbReference type="PANTHER" id="PTHR22946">
    <property type="entry name" value="DIENELACTONE HYDROLASE DOMAIN-CONTAINING PROTEIN-RELATED"/>
    <property type="match status" value="1"/>
</dbReference>